<feature type="domain" description="DUF547" evidence="2">
    <location>
        <begin position="90"/>
        <end position="203"/>
    </location>
</feature>
<accession>A0AAP3XRQ9</accession>
<feature type="signal peptide" evidence="1">
    <location>
        <begin position="1"/>
        <end position="19"/>
    </location>
</feature>
<dbReference type="PANTHER" id="PTHR46361">
    <property type="entry name" value="ELECTRON CARRIER/ PROTEIN DISULFIDE OXIDOREDUCTASE"/>
    <property type="match status" value="1"/>
</dbReference>
<name>A0AAP3XRQ9_9PROT</name>
<feature type="chain" id="PRO_5042990349" evidence="1">
    <location>
        <begin position="20"/>
        <end position="274"/>
    </location>
</feature>
<sequence>MIRPLLLLVLCLAGAPAAAAPAADLWPRWQRHDPASTLSVDHGPWGRLLARHVKPLPDGSTAFAYGAVSAADRKALEAYLADMQKVAVSLLARPAQLAYWINLYNALTVETILEHYPVASIRDIDISPGLFSDGPWGARLAAVEGESLSLDDIEHRILRPIWGDPRIHYAVNCASRGCPDLQPEPFLAERVDHQLSAAAIDYVNHPRGVALEGGEIVVSSIYRWFVEDFGGDERGVLRHLAAFAAPPLAMELAGRDAIDGYAYDWSLNDVPAGR</sequence>
<gene>
    <name evidence="3" type="ORF">PZ740_10065</name>
</gene>
<dbReference type="AlphaFoldDB" id="A0AAP3XRQ9"/>
<evidence type="ECO:0000256" key="1">
    <source>
        <dbReference type="SAM" id="SignalP"/>
    </source>
</evidence>
<evidence type="ECO:0000259" key="2">
    <source>
        <dbReference type="Pfam" id="PF04784"/>
    </source>
</evidence>
<proteinExistence type="predicted"/>
<dbReference type="Pfam" id="PF04784">
    <property type="entry name" value="DUF547"/>
    <property type="match status" value="1"/>
</dbReference>
<dbReference type="InterPro" id="IPR006869">
    <property type="entry name" value="DUF547"/>
</dbReference>
<dbReference type="EMBL" id="JARGEQ010000092">
    <property type="protein sequence ID" value="MDF1586725.1"/>
    <property type="molecule type" value="Genomic_DNA"/>
</dbReference>
<dbReference type="Proteomes" id="UP001301140">
    <property type="component" value="Unassembled WGS sequence"/>
</dbReference>
<reference evidence="3 4" key="1">
    <citation type="submission" date="2023-03" db="EMBL/GenBank/DDBJ databases">
        <title>YIM 152171 draft genome.</title>
        <authorList>
            <person name="Yang Z."/>
        </authorList>
    </citation>
    <scope>NUCLEOTIDE SEQUENCE [LARGE SCALE GENOMIC DNA]</scope>
    <source>
        <strain evidence="3 4">YIM 152171</strain>
    </source>
</reference>
<protein>
    <submittedName>
        <fullName evidence="3">DUF547 domain-containing protein</fullName>
    </submittedName>
</protein>
<evidence type="ECO:0000313" key="4">
    <source>
        <dbReference type="Proteomes" id="UP001301140"/>
    </source>
</evidence>
<evidence type="ECO:0000313" key="3">
    <source>
        <dbReference type="EMBL" id="MDF1586725.1"/>
    </source>
</evidence>
<keyword evidence="4" id="KW-1185">Reference proteome</keyword>
<comment type="caution">
    <text evidence="3">The sequence shown here is derived from an EMBL/GenBank/DDBJ whole genome shotgun (WGS) entry which is preliminary data.</text>
</comment>
<keyword evidence="1" id="KW-0732">Signal</keyword>
<organism evidence="3 4">
    <name type="scientific">Marinimicrococcus flavescens</name>
    <dbReference type="NCBI Taxonomy" id="3031815"/>
    <lineage>
        <taxon>Bacteria</taxon>
        <taxon>Pseudomonadati</taxon>
        <taxon>Pseudomonadota</taxon>
        <taxon>Alphaproteobacteria</taxon>
        <taxon>Geminicoccales</taxon>
        <taxon>Geminicoccaceae</taxon>
        <taxon>Marinimicrococcus</taxon>
    </lineage>
</organism>
<dbReference type="RefSeq" id="WP_327789143.1">
    <property type="nucleotide sequence ID" value="NZ_JARGEQ010000092.1"/>
</dbReference>
<dbReference type="PANTHER" id="PTHR46361:SF3">
    <property type="entry name" value="ELECTRON CARRIER_ PROTEIN DISULFIDE OXIDOREDUCTASE"/>
    <property type="match status" value="1"/>
</dbReference>